<dbReference type="PANTHER" id="PTHR46379:SF1">
    <property type="entry name" value="ZINC FINGER MYND DOMAIN-CONTAINING PROTEIN 11"/>
    <property type="match status" value="1"/>
</dbReference>
<dbReference type="OrthoDB" id="6272564at2759"/>
<keyword evidence="8" id="KW-0156">Chromatin regulator</keyword>
<accession>A0A2A3E9R6</accession>
<dbReference type="GO" id="GO:0008270">
    <property type="term" value="F:zinc ion binding"/>
    <property type="evidence" value="ECO:0007669"/>
    <property type="project" value="UniProtKB-KW"/>
</dbReference>
<dbReference type="Gene3D" id="2.30.30.140">
    <property type="match status" value="1"/>
</dbReference>
<keyword evidence="21" id="KW-1185">Reference proteome</keyword>
<keyword evidence="12" id="KW-0539">Nucleus</keyword>
<dbReference type="PROSITE" id="PS01360">
    <property type="entry name" value="ZF_MYND_1"/>
    <property type="match status" value="1"/>
</dbReference>
<dbReference type="PROSITE" id="PS50865">
    <property type="entry name" value="ZF_MYND_2"/>
    <property type="match status" value="1"/>
</dbReference>
<evidence type="ECO:0000256" key="7">
    <source>
        <dbReference type="ARBA" id="ARBA00022833"/>
    </source>
</evidence>
<feature type="domain" description="Bromo" evidence="16">
    <location>
        <begin position="230"/>
        <end position="277"/>
    </location>
</feature>
<evidence type="ECO:0000256" key="14">
    <source>
        <dbReference type="PROSITE-ProRule" id="PRU00134"/>
    </source>
</evidence>
<reference evidence="20 21" key="1">
    <citation type="submission" date="2014-07" db="EMBL/GenBank/DDBJ databases">
        <title>Genomic and transcriptomic analysis on Apis cerana provide comprehensive insights into honey bee biology.</title>
        <authorList>
            <person name="Diao Q."/>
            <person name="Sun L."/>
            <person name="Zheng H."/>
            <person name="Zheng H."/>
            <person name="Xu S."/>
            <person name="Wang S."/>
            <person name="Zeng Z."/>
            <person name="Hu F."/>
            <person name="Su S."/>
            <person name="Wu J."/>
        </authorList>
    </citation>
    <scope>NUCLEOTIDE SEQUENCE [LARGE SCALE GENOMIC DNA]</scope>
    <source>
        <tissue evidence="20">Pupae without intestine</tissue>
    </source>
</reference>
<keyword evidence="11" id="KW-0804">Transcription</keyword>
<evidence type="ECO:0000256" key="10">
    <source>
        <dbReference type="ARBA" id="ARBA00023117"/>
    </source>
</evidence>
<gene>
    <name evidence="20" type="ORF">APICC_03677</name>
</gene>
<dbReference type="InterPro" id="IPR048589">
    <property type="entry name" value="SAMD1-like_WH"/>
</dbReference>
<dbReference type="SUPFAM" id="SSF144232">
    <property type="entry name" value="HIT/MYND zinc finger-like"/>
    <property type="match status" value="1"/>
</dbReference>
<evidence type="ECO:0000256" key="5">
    <source>
        <dbReference type="ARBA" id="ARBA00022723"/>
    </source>
</evidence>
<evidence type="ECO:0000259" key="17">
    <source>
        <dbReference type="PROSITE" id="PS50812"/>
    </source>
</evidence>
<dbReference type="PROSITE" id="PS52014">
    <property type="entry name" value="SAMD1_WH"/>
    <property type="match status" value="1"/>
</dbReference>
<evidence type="ECO:0000256" key="6">
    <source>
        <dbReference type="ARBA" id="ARBA00022771"/>
    </source>
</evidence>
<evidence type="ECO:0000259" key="19">
    <source>
        <dbReference type="PROSITE" id="PS52014"/>
    </source>
</evidence>
<dbReference type="SUPFAM" id="SSF47370">
    <property type="entry name" value="Bromodomain"/>
    <property type="match status" value="1"/>
</dbReference>
<dbReference type="Pfam" id="PF24324">
    <property type="entry name" value="MYND_ZMYND11_ZMYD8"/>
    <property type="match status" value="1"/>
</dbReference>
<dbReference type="PANTHER" id="PTHR46379">
    <property type="entry name" value="ZINC FINGER MYND DOMAIN-CONTAINING"/>
    <property type="match status" value="1"/>
</dbReference>
<dbReference type="GO" id="GO:0005694">
    <property type="term" value="C:chromosome"/>
    <property type="evidence" value="ECO:0007669"/>
    <property type="project" value="UniProtKB-SubCell"/>
</dbReference>
<evidence type="ECO:0000256" key="4">
    <source>
        <dbReference type="ARBA" id="ARBA00022553"/>
    </source>
</evidence>
<feature type="domain" description="PWWP" evidence="17">
    <location>
        <begin position="320"/>
        <end position="371"/>
    </location>
</feature>
<keyword evidence="7" id="KW-0862">Zinc</keyword>
<evidence type="ECO:0000313" key="21">
    <source>
        <dbReference type="Proteomes" id="UP000242457"/>
    </source>
</evidence>
<dbReference type="SUPFAM" id="SSF57903">
    <property type="entry name" value="FYVE/PHD zinc finger"/>
    <property type="match status" value="1"/>
</dbReference>
<keyword evidence="3" id="KW-0158">Chromosome</keyword>
<dbReference type="InterPro" id="IPR013083">
    <property type="entry name" value="Znf_RING/FYVE/PHD"/>
</dbReference>
<dbReference type="STRING" id="94128.A0A2A3E9R6"/>
<keyword evidence="4" id="KW-0597">Phosphoprotein</keyword>
<evidence type="ECO:0000256" key="12">
    <source>
        <dbReference type="ARBA" id="ARBA00023242"/>
    </source>
</evidence>
<evidence type="ECO:0000259" key="18">
    <source>
        <dbReference type="PROSITE" id="PS50865"/>
    </source>
</evidence>
<dbReference type="InterPro" id="IPR036427">
    <property type="entry name" value="Bromodomain-like_sf"/>
</dbReference>
<sequence length="644" mass="75258">MRLSQQLLYFRYDKYCNMRYLLIIMSIRRKTDPFMIQRIWDAIKITVHQRSLPSNDRMVRHLARVYGITEQEAQEELNKAVDDGLVYLKKVPTKNGIEQESYRLPSDIIPNDGHDWYCYKCQKAGTVECCQQCHRVYHPECHVLSNVKLKICNFCEKQLLQSINNDTYSDKIDLNHILSFTCGHLKAKLPPEITNRTIVFNNDPIVTPANRYSGTTWISEGEDAWRPGVLIKHHMDLAIMDTKIKKNEYNNLAEFQADAHNILHNIIIYHGTHSIIGEMGHTMYQDCCYDLQEIRRCADCYRISNEKSEKLWFCIPCNPPHQLVYAKQKGYPYWPAKVMQVNGNIYDVRFFGGHHMRANIEKMFIRPITTSLQSLQIKRSTAWNRAFDELKHHQNLLQKSGTTIEELDIDDDNEGPKPNKIRNIESSGSKNTTGNSTKQLFKDLRVKVERLSSDGHNDIPSNQKGIEHNERSSKSKAKSEERQVPCLPVAEEEPAREISSTCPQGLKKEGSQEDMVTSSSQEPRTKCVFVQTEQIQTEKLPAKIKRERRTSEQPTTTALEKLRRELELEKCKELEKLQAEHAKELRQLTDRHQQIISEIKKKQWCYNCEAEAIYHCCWNTAYCSTDCQQVHWQREHKRVCRRKR</sequence>
<dbReference type="PROSITE" id="PS50014">
    <property type="entry name" value="BROMODOMAIN_2"/>
    <property type="match status" value="1"/>
</dbReference>
<dbReference type="Gene3D" id="1.20.920.10">
    <property type="entry name" value="Bromodomain-like"/>
    <property type="match status" value="1"/>
</dbReference>
<name>A0A2A3E9R6_APICC</name>
<evidence type="ECO:0000313" key="20">
    <source>
        <dbReference type="EMBL" id="PBC28460.1"/>
    </source>
</evidence>
<dbReference type="InterPro" id="IPR000313">
    <property type="entry name" value="PWWP_dom"/>
</dbReference>
<dbReference type="PROSITE" id="PS50812">
    <property type="entry name" value="PWWP"/>
    <property type="match status" value="1"/>
</dbReference>
<feature type="compositionally biased region" description="Basic and acidic residues" evidence="15">
    <location>
        <begin position="465"/>
        <end position="483"/>
    </location>
</feature>
<evidence type="ECO:0000256" key="1">
    <source>
        <dbReference type="ARBA" id="ARBA00004123"/>
    </source>
</evidence>
<evidence type="ECO:0000256" key="15">
    <source>
        <dbReference type="SAM" id="MobiDB-lite"/>
    </source>
</evidence>
<evidence type="ECO:0000259" key="16">
    <source>
        <dbReference type="PROSITE" id="PS50014"/>
    </source>
</evidence>
<proteinExistence type="predicted"/>
<dbReference type="SMART" id="SM00293">
    <property type="entry name" value="PWWP"/>
    <property type="match status" value="1"/>
</dbReference>
<dbReference type="InterPro" id="IPR002893">
    <property type="entry name" value="Znf_MYND"/>
</dbReference>
<dbReference type="Gene3D" id="6.10.140.2220">
    <property type="match status" value="1"/>
</dbReference>
<dbReference type="CDD" id="cd20159">
    <property type="entry name" value="PWWP_BS69"/>
    <property type="match status" value="1"/>
</dbReference>
<dbReference type="Gene3D" id="3.30.40.10">
    <property type="entry name" value="Zinc/RING finger domain, C3HC4 (zinc finger)"/>
    <property type="match status" value="1"/>
</dbReference>
<dbReference type="InterPro" id="IPR011011">
    <property type="entry name" value="Znf_FYVE_PHD"/>
</dbReference>
<dbReference type="AlphaFoldDB" id="A0A2A3E9R6"/>
<dbReference type="InterPro" id="IPR001487">
    <property type="entry name" value="Bromodomain"/>
</dbReference>
<organism evidence="20 21">
    <name type="scientific">Apis cerana cerana</name>
    <name type="common">Oriental honeybee</name>
    <dbReference type="NCBI Taxonomy" id="94128"/>
    <lineage>
        <taxon>Eukaryota</taxon>
        <taxon>Metazoa</taxon>
        <taxon>Ecdysozoa</taxon>
        <taxon>Arthropoda</taxon>
        <taxon>Hexapoda</taxon>
        <taxon>Insecta</taxon>
        <taxon>Pterygota</taxon>
        <taxon>Neoptera</taxon>
        <taxon>Endopterygota</taxon>
        <taxon>Hymenoptera</taxon>
        <taxon>Apocrita</taxon>
        <taxon>Aculeata</taxon>
        <taxon>Apoidea</taxon>
        <taxon>Anthophila</taxon>
        <taxon>Apidae</taxon>
        <taxon>Apis</taxon>
    </lineage>
</organism>
<dbReference type="GO" id="GO:0140006">
    <property type="term" value="F:histone H3 reader activity"/>
    <property type="evidence" value="ECO:0007669"/>
    <property type="project" value="UniProtKB-ARBA"/>
</dbReference>
<feature type="domain" description="SAMD1-like winged helix (WH)" evidence="19">
    <location>
        <begin position="27"/>
        <end position="108"/>
    </location>
</feature>
<keyword evidence="10 13" id="KW-0103">Bromodomain</keyword>
<evidence type="ECO:0000256" key="3">
    <source>
        <dbReference type="ARBA" id="ARBA00022454"/>
    </source>
</evidence>
<dbReference type="GO" id="GO:0009966">
    <property type="term" value="P:regulation of signal transduction"/>
    <property type="evidence" value="ECO:0007669"/>
    <property type="project" value="TreeGrafter"/>
</dbReference>
<evidence type="ECO:0000256" key="2">
    <source>
        <dbReference type="ARBA" id="ARBA00004286"/>
    </source>
</evidence>
<evidence type="ECO:0000256" key="13">
    <source>
        <dbReference type="PROSITE-ProRule" id="PRU00035"/>
    </source>
</evidence>
<dbReference type="Pfam" id="PF00439">
    <property type="entry name" value="Bromodomain"/>
    <property type="match status" value="1"/>
</dbReference>
<feature type="region of interest" description="Disordered" evidence="15">
    <location>
        <begin position="402"/>
        <end position="523"/>
    </location>
</feature>
<evidence type="ECO:0000256" key="8">
    <source>
        <dbReference type="ARBA" id="ARBA00022853"/>
    </source>
</evidence>
<protein>
    <submittedName>
        <fullName evidence="20">Zinc finger MYND domain-containing protein</fullName>
    </submittedName>
</protein>
<dbReference type="InterPro" id="IPR047268">
    <property type="entry name" value="PWWP_BS69"/>
</dbReference>
<dbReference type="SMART" id="SM00297">
    <property type="entry name" value="BROMO"/>
    <property type="match status" value="1"/>
</dbReference>
<keyword evidence="9" id="KW-0805">Transcription regulation</keyword>
<keyword evidence="5" id="KW-0479">Metal-binding</keyword>
<dbReference type="EMBL" id="KZ288311">
    <property type="protein sequence ID" value="PBC28460.1"/>
    <property type="molecule type" value="Genomic_DNA"/>
</dbReference>
<dbReference type="FunFam" id="6.10.140.2220:FF:000002">
    <property type="entry name" value="Protein kinase C-binding protein 1 isoform C"/>
    <property type="match status" value="1"/>
</dbReference>
<dbReference type="SUPFAM" id="SSF63748">
    <property type="entry name" value="Tudor/PWWP/MBT"/>
    <property type="match status" value="1"/>
</dbReference>
<feature type="compositionally biased region" description="Low complexity" evidence="15">
    <location>
        <begin position="426"/>
        <end position="438"/>
    </location>
</feature>
<dbReference type="Proteomes" id="UP000242457">
    <property type="component" value="Unassembled WGS sequence"/>
</dbReference>
<dbReference type="Pfam" id="PF00855">
    <property type="entry name" value="PWWP"/>
    <property type="match status" value="1"/>
</dbReference>
<feature type="domain" description="MYND-type" evidence="18">
    <location>
        <begin position="605"/>
        <end position="640"/>
    </location>
</feature>
<evidence type="ECO:0000256" key="11">
    <source>
        <dbReference type="ARBA" id="ARBA00023163"/>
    </source>
</evidence>
<dbReference type="GO" id="GO:0003677">
    <property type="term" value="F:DNA binding"/>
    <property type="evidence" value="ECO:0007669"/>
    <property type="project" value="InterPro"/>
</dbReference>
<dbReference type="GO" id="GO:0005634">
    <property type="term" value="C:nucleus"/>
    <property type="evidence" value="ECO:0007669"/>
    <property type="project" value="UniProtKB-SubCell"/>
</dbReference>
<dbReference type="InterPro" id="IPR047269">
    <property type="entry name" value="ZMY11"/>
</dbReference>
<comment type="subcellular location">
    <subcellularLocation>
        <location evidence="2">Chromosome</location>
    </subcellularLocation>
    <subcellularLocation>
        <location evidence="1">Nucleus</location>
    </subcellularLocation>
</comment>
<dbReference type="CDD" id="cd05492">
    <property type="entry name" value="Bromo_ZMYND11"/>
    <property type="match status" value="1"/>
</dbReference>
<evidence type="ECO:0000256" key="9">
    <source>
        <dbReference type="ARBA" id="ARBA00023015"/>
    </source>
</evidence>
<dbReference type="GO" id="GO:0034243">
    <property type="term" value="P:regulation of transcription elongation by RNA polymerase II"/>
    <property type="evidence" value="ECO:0007669"/>
    <property type="project" value="InterPro"/>
</dbReference>
<dbReference type="GO" id="GO:0003714">
    <property type="term" value="F:transcription corepressor activity"/>
    <property type="evidence" value="ECO:0007669"/>
    <property type="project" value="InterPro"/>
</dbReference>
<dbReference type="InterPro" id="IPR057053">
    <property type="entry name" value="MYND_ZMYND11_ZMYD8"/>
</dbReference>
<keyword evidence="6 14" id="KW-0863">Zinc-finger</keyword>
<feature type="compositionally biased region" description="Basic and acidic residues" evidence="15">
    <location>
        <begin position="440"/>
        <end position="457"/>
    </location>
</feature>